<dbReference type="STRING" id="307972.A0A2G8KDX9"/>
<sequence length="175" mass="19693">MNFSKEIRKSLFLITSSSLDLASHFGIFYRDKNVQIHIHLSSLFLGIPPMNLDGDPPCKFSFKEFDMVSSETLMKCCIAPPTKSSSLDPIPAWLLKDCAEVITPFHTIPVNKSLQTGFVPDLLEEAVITPLIGKNNMERTLVNYRPVSHLGFVSKLIERMAAIHLKNFLSKNNML</sequence>
<dbReference type="OrthoDB" id="419189at2759"/>
<dbReference type="GO" id="GO:0061343">
    <property type="term" value="P:cell adhesion involved in heart morphogenesis"/>
    <property type="evidence" value="ECO:0007669"/>
    <property type="project" value="TreeGrafter"/>
</dbReference>
<dbReference type="AlphaFoldDB" id="A0A2G8KDX9"/>
<dbReference type="GO" id="GO:0007508">
    <property type="term" value="P:larval heart development"/>
    <property type="evidence" value="ECO:0007669"/>
    <property type="project" value="TreeGrafter"/>
</dbReference>
<dbReference type="GO" id="GO:0031012">
    <property type="term" value="C:extracellular matrix"/>
    <property type="evidence" value="ECO:0007669"/>
    <property type="project" value="TreeGrafter"/>
</dbReference>
<name>A0A2G8KDX9_STIJA</name>
<keyword evidence="2" id="KW-1185">Reference proteome</keyword>
<protein>
    <submittedName>
        <fullName evidence="1">Putative RNA-directed DNA polymerase from mobile element jockey-like</fullName>
    </submittedName>
</protein>
<evidence type="ECO:0000313" key="1">
    <source>
        <dbReference type="EMBL" id="PIK46180.1"/>
    </source>
</evidence>
<keyword evidence="1" id="KW-0808">Transferase</keyword>
<dbReference type="GO" id="GO:0003964">
    <property type="term" value="F:RNA-directed DNA polymerase activity"/>
    <property type="evidence" value="ECO:0007669"/>
    <property type="project" value="UniProtKB-KW"/>
</dbReference>
<proteinExistence type="predicted"/>
<dbReference type="PANTHER" id="PTHR33395:SF21">
    <property type="entry name" value="PERICARDIN"/>
    <property type="match status" value="1"/>
</dbReference>
<evidence type="ECO:0000313" key="2">
    <source>
        <dbReference type="Proteomes" id="UP000230750"/>
    </source>
</evidence>
<accession>A0A2G8KDX9</accession>
<comment type="caution">
    <text evidence="1">The sequence shown here is derived from an EMBL/GenBank/DDBJ whole genome shotgun (WGS) entry which is preliminary data.</text>
</comment>
<gene>
    <name evidence="1" type="ORF">BSL78_16922</name>
</gene>
<dbReference type="Proteomes" id="UP000230750">
    <property type="component" value="Unassembled WGS sequence"/>
</dbReference>
<reference evidence="1 2" key="1">
    <citation type="journal article" date="2017" name="PLoS Biol.">
        <title>The sea cucumber genome provides insights into morphological evolution and visceral regeneration.</title>
        <authorList>
            <person name="Zhang X."/>
            <person name="Sun L."/>
            <person name="Yuan J."/>
            <person name="Sun Y."/>
            <person name="Gao Y."/>
            <person name="Zhang L."/>
            <person name="Li S."/>
            <person name="Dai H."/>
            <person name="Hamel J.F."/>
            <person name="Liu C."/>
            <person name="Yu Y."/>
            <person name="Liu S."/>
            <person name="Lin W."/>
            <person name="Guo K."/>
            <person name="Jin S."/>
            <person name="Xu P."/>
            <person name="Storey K.B."/>
            <person name="Huan P."/>
            <person name="Zhang T."/>
            <person name="Zhou Y."/>
            <person name="Zhang J."/>
            <person name="Lin C."/>
            <person name="Li X."/>
            <person name="Xing L."/>
            <person name="Huo D."/>
            <person name="Sun M."/>
            <person name="Wang L."/>
            <person name="Mercier A."/>
            <person name="Li F."/>
            <person name="Yang H."/>
            <person name="Xiang J."/>
        </authorList>
    </citation>
    <scope>NUCLEOTIDE SEQUENCE [LARGE SCALE GENOMIC DNA]</scope>
    <source>
        <strain evidence="1">Shaxun</strain>
        <tissue evidence="1">Muscle</tissue>
    </source>
</reference>
<organism evidence="1 2">
    <name type="scientific">Stichopus japonicus</name>
    <name type="common">Sea cucumber</name>
    <dbReference type="NCBI Taxonomy" id="307972"/>
    <lineage>
        <taxon>Eukaryota</taxon>
        <taxon>Metazoa</taxon>
        <taxon>Echinodermata</taxon>
        <taxon>Eleutherozoa</taxon>
        <taxon>Echinozoa</taxon>
        <taxon>Holothuroidea</taxon>
        <taxon>Aspidochirotacea</taxon>
        <taxon>Aspidochirotida</taxon>
        <taxon>Stichopodidae</taxon>
        <taxon>Apostichopus</taxon>
    </lineage>
</organism>
<keyword evidence="1" id="KW-0695">RNA-directed DNA polymerase</keyword>
<dbReference type="EMBL" id="MRZV01000660">
    <property type="protein sequence ID" value="PIK46180.1"/>
    <property type="molecule type" value="Genomic_DNA"/>
</dbReference>
<keyword evidence="1" id="KW-0548">Nucleotidyltransferase</keyword>
<dbReference type="PANTHER" id="PTHR33395">
    <property type="entry name" value="TRANSCRIPTASE, PUTATIVE-RELATED-RELATED"/>
    <property type="match status" value="1"/>
</dbReference>